<keyword evidence="3" id="KW-1185">Reference proteome</keyword>
<gene>
    <name evidence="2" type="primary">PNP</name>
    <name evidence="2" type="ORF">IE077_003586</name>
</gene>
<dbReference type="InterPro" id="IPR000845">
    <property type="entry name" value="Nucleoside_phosphorylase_d"/>
</dbReference>
<dbReference type="InterPro" id="IPR035994">
    <property type="entry name" value="Nucleoside_phosphorylase_sf"/>
</dbReference>
<evidence type="ECO:0000313" key="3">
    <source>
        <dbReference type="Proteomes" id="UP000823046"/>
    </source>
</evidence>
<dbReference type="Pfam" id="PF01048">
    <property type="entry name" value="PNP_UDP_1"/>
    <property type="match status" value="1"/>
</dbReference>
<protein>
    <submittedName>
        <fullName evidence="2">Purine nucleoside phosphorylase</fullName>
    </submittedName>
</protein>
<dbReference type="Gene3D" id="3.40.50.1580">
    <property type="entry name" value="Nucleoside phosphorylase domain"/>
    <property type="match status" value="1"/>
</dbReference>
<reference evidence="2 3" key="1">
    <citation type="journal article" date="2020" name="bioRxiv">
        <title>Metabolic contributions of an alphaproteobacterial endosymbiont in the apicomplexan Cardiosporidium cionae.</title>
        <authorList>
            <person name="Hunter E.S."/>
            <person name="Paight C.J."/>
            <person name="Lane C.E."/>
        </authorList>
    </citation>
    <scope>NUCLEOTIDE SEQUENCE [LARGE SCALE GENOMIC DNA]</scope>
    <source>
        <strain evidence="2">ESH_2018</strain>
    </source>
</reference>
<dbReference type="PANTHER" id="PTHR43691">
    <property type="entry name" value="URIDINE PHOSPHORYLASE"/>
    <property type="match status" value="1"/>
</dbReference>
<name>A0ABQ7J429_9APIC</name>
<comment type="caution">
    <text evidence="2">The sequence shown here is derived from an EMBL/GenBank/DDBJ whole genome shotgun (WGS) entry which is preliminary data.</text>
</comment>
<dbReference type="SUPFAM" id="SSF53167">
    <property type="entry name" value="Purine and uridine phosphorylases"/>
    <property type="match status" value="1"/>
</dbReference>
<evidence type="ECO:0000313" key="2">
    <source>
        <dbReference type="EMBL" id="KAF8817848.1"/>
    </source>
</evidence>
<organism evidence="2 3">
    <name type="scientific">Cardiosporidium cionae</name>
    <dbReference type="NCBI Taxonomy" id="476202"/>
    <lineage>
        <taxon>Eukaryota</taxon>
        <taxon>Sar</taxon>
        <taxon>Alveolata</taxon>
        <taxon>Apicomplexa</taxon>
        <taxon>Aconoidasida</taxon>
        <taxon>Nephromycida</taxon>
        <taxon>Cardiosporidium</taxon>
    </lineage>
</organism>
<accession>A0ABQ7J429</accession>
<feature type="domain" description="Nucleoside phosphorylase" evidence="1">
    <location>
        <begin position="19"/>
        <end position="220"/>
    </location>
</feature>
<dbReference type="EMBL" id="JADAQX010001345">
    <property type="protein sequence ID" value="KAF8817848.1"/>
    <property type="molecule type" value="Genomic_DNA"/>
</dbReference>
<dbReference type="Proteomes" id="UP000823046">
    <property type="component" value="Unassembled WGS sequence"/>
</dbReference>
<evidence type="ECO:0000259" key="1">
    <source>
        <dbReference type="Pfam" id="PF01048"/>
    </source>
</evidence>
<dbReference type="PANTHER" id="PTHR43691:SF11">
    <property type="entry name" value="FI09636P-RELATED"/>
    <property type="match status" value="1"/>
</dbReference>
<sequence length="256" mass="27715">MEGCEVQPHIRLRKDQVHPVALVVGDPARALQIAKMSDIYTELSYNREYRSFDCSVSGVRFTVLSHGVGSSGAAVALEELIWCGAKAIIRAGTAGSLQQHIKTGDLTVSYAAAREEGVTALMVPLNYPAAASPEVYQALTTSANELNTKYHSGICVTSDLFYKPKVLPSSLEMYSKANVQIVSMEESILFIQGTLNNVLTGAIHVVDGSPLKWDEADYDPTGEKVSAGKKMMIQICFSAVKKLAKLLQERQSATSN</sequence>
<proteinExistence type="predicted"/>
<dbReference type="CDD" id="cd17767">
    <property type="entry name" value="UP_EcUdp-like"/>
    <property type="match status" value="1"/>
</dbReference>